<organism evidence="2 3">
    <name type="scientific">Legionella maceachernii</name>
    <dbReference type="NCBI Taxonomy" id="466"/>
    <lineage>
        <taxon>Bacteria</taxon>
        <taxon>Pseudomonadati</taxon>
        <taxon>Pseudomonadota</taxon>
        <taxon>Gammaproteobacteria</taxon>
        <taxon>Legionellales</taxon>
        <taxon>Legionellaceae</taxon>
        <taxon>Legionella</taxon>
    </lineage>
</organism>
<protein>
    <recommendedName>
        <fullName evidence="1">Knr4/Smi1-like domain-containing protein</fullName>
    </recommendedName>
</protein>
<dbReference type="STRING" id="466.Lmac_1473"/>
<evidence type="ECO:0000313" key="2">
    <source>
        <dbReference type="EMBL" id="KTD26272.1"/>
    </source>
</evidence>
<name>A0A0W0W1G4_9GAMM</name>
<feature type="non-terminal residue" evidence="2">
    <location>
        <position position="1"/>
    </location>
</feature>
<keyword evidence="3" id="KW-1185">Reference proteome</keyword>
<accession>A0A0W0W1G4</accession>
<dbReference type="PATRIC" id="fig|466.6.peg.1553"/>
<dbReference type="Proteomes" id="UP000054908">
    <property type="component" value="Unassembled WGS sequence"/>
</dbReference>
<reference evidence="2 3" key="1">
    <citation type="submission" date="2015-11" db="EMBL/GenBank/DDBJ databases">
        <title>Genomic analysis of 38 Legionella species identifies large and diverse effector repertoires.</title>
        <authorList>
            <person name="Burstein D."/>
            <person name="Amaro F."/>
            <person name="Zusman T."/>
            <person name="Lifshitz Z."/>
            <person name="Cohen O."/>
            <person name="Gilbert J.A."/>
            <person name="Pupko T."/>
            <person name="Shuman H.A."/>
            <person name="Segal G."/>
        </authorList>
    </citation>
    <scope>NUCLEOTIDE SEQUENCE [LARGE SCALE GENOMIC DNA]</scope>
    <source>
        <strain evidence="2 3">PX-1-G2-E2</strain>
    </source>
</reference>
<sequence>PRDDDEERYERGRLKMLEERKKHPFSLDQLQFQRFDPPATEEEIDALQDYIGHPLPKLYKEICRRFNGGQPKINYFNDIDGDVDQIGYFEQVTKKGEEGYTIWDVMKNFSAALKKDELPFASDSLTQSIFYLKWVGENVQVWRLFYGALAYAVDPYDDDDDEDDDNYKPKYVHVLINESFEAFLETLYAVEE</sequence>
<dbReference type="RefSeq" id="WP_058452248.1">
    <property type="nucleotide sequence ID" value="NZ_CAAAIB010000029.1"/>
</dbReference>
<gene>
    <name evidence="2" type="ORF">Lmac_1473</name>
</gene>
<dbReference type="AlphaFoldDB" id="A0A0W0W1G4"/>
<dbReference type="EMBL" id="LNYL01000037">
    <property type="protein sequence ID" value="KTD26272.1"/>
    <property type="molecule type" value="Genomic_DNA"/>
</dbReference>
<dbReference type="InterPro" id="IPR018958">
    <property type="entry name" value="Knr4/Smi1-like_dom"/>
</dbReference>
<dbReference type="InterPro" id="IPR037883">
    <property type="entry name" value="Knr4/Smi1-like_sf"/>
</dbReference>
<dbReference type="SMART" id="SM00860">
    <property type="entry name" value="SMI1_KNR4"/>
    <property type="match status" value="1"/>
</dbReference>
<comment type="caution">
    <text evidence="2">The sequence shown here is derived from an EMBL/GenBank/DDBJ whole genome shotgun (WGS) entry which is preliminary data.</text>
</comment>
<proteinExistence type="predicted"/>
<evidence type="ECO:0000313" key="3">
    <source>
        <dbReference type="Proteomes" id="UP000054908"/>
    </source>
</evidence>
<evidence type="ECO:0000259" key="1">
    <source>
        <dbReference type="SMART" id="SM00860"/>
    </source>
</evidence>
<dbReference type="Pfam" id="PF09346">
    <property type="entry name" value="SMI1_KNR4"/>
    <property type="match status" value="1"/>
</dbReference>
<dbReference type="Gene3D" id="3.40.1580.10">
    <property type="entry name" value="SMI1/KNR4-like"/>
    <property type="match status" value="1"/>
</dbReference>
<dbReference type="SUPFAM" id="SSF160631">
    <property type="entry name" value="SMI1/KNR4-like"/>
    <property type="match status" value="1"/>
</dbReference>
<feature type="domain" description="Knr4/Smi1-like" evidence="1">
    <location>
        <begin position="38"/>
        <end position="186"/>
    </location>
</feature>